<organism evidence="9">
    <name type="scientific">Nakamurella sp. A5-74</name>
    <dbReference type="NCBI Taxonomy" id="3158264"/>
    <lineage>
        <taxon>Bacteria</taxon>
        <taxon>Bacillati</taxon>
        <taxon>Actinomycetota</taxon>
        <taxon>Actinomycetes</taxon>
        <taxon>Nakamurellales</taxon>
        <taxon>Nakamurellaceae</taxon>
        <taxon>Nakamurella</taxon>
    </lineage>
</organism>
<reference evidence="9" key="1">
    <citation type="submission" date="2024-05" db="EMBL/GenBank/DDBJ databases">
        <authorList>
            <person name="Cai S.Y."/>
            <person name="Jin L.M."/>
            <person name="Li H.R."/>
        </authorList>
    </citation>
    <scope>NUCLEOTIDE SEQUENCE</scope>
    <source>
        <strain evidence="9">A5-74</strain>
    </source>
</reference>
<gene>
    <name evidence="9" type="ORF">ABLG96_15595</name>
</gene>
<dbReference type="InterPro" id="IPR000653">
    <property type="entry name" value="DegT/StrS_aminotransferase"/>
</dbReference>
<feature type="active site" description="Proton acceptor" evidence="6">
    <location>
        <position position="186"/>
    </location>
</feature>
<dbReference type="PANTHER" id="PTHR30244:SF34">
    <property type="entry name" value="DTDP-4-AMINO-4,6-DIDEOXYGALACTOSE TRANSAMINASE"/>
    <property type="match status" value="1"/>
</dbReference>
<evidence type="ECO:0000313" key="9">
    <source>
        <dbReference type="EMBL" id="XCG62645.1"/>
    </source>
</evidence>
<dbReference type="EMBL" id="CP159218">
    <property type="protein sequence ID" value="XCG62645.1"/>
    <property type="molecule type" value="Genomic_DNA"/>
</dbReference>
<evidence type="ECO:0000256" key="5">
    <source>
        <dbReference type="ARBA" id="ARBA00037999"/>
    </source>
</evidence>
<accession>A0AAU8DMA2</accession>
<dbReference type="EC" id="2.6.1.-" evidence="9"/>
<evidence type="ECO:0000256" key="3">
    <source>
        <dbReference type="ARBA" id="ARBA00022679"/>
    </source>
</evidence>
<dbReference type="GO" id="GO:0030170">
    <property type="term" value="F:pyridoxal phosphate binding"/>
    <property type="evidence" value="ECO:0007669"/>
    <property type="project" value="TreeGrafter"/>
</dbReference>
<evidence type="ECO:0000256" key="4">
    <source>
        <dbReference type="ARBA" id="ARBA00022898"/>
    </source>
</evidence>
<dbReference type="CDD" id="cd00616">
    <property type="entry name" value="AHBA_syn"/>
    <property type="match status" value="1"/>
</dbReference>
<feature type="modified residue" description="N6-(pyridoxal phosphate)lysine" evidence="7">
    <location>
        <position position="186"/>
    </location>
</feature>
<evidence type="ECO:0000256" key="2">
    <source>
        <dbReference type="ARBA" id="ARBA00022576"/>
    </source>
</evidence>
<dbReference type="Pfam" id="PF01041">
    <property type="entry name" value="DegT_DnrJ_EryC1"/>
    <property type="match status" value="1"/>
</dbReference>
<dbReference type="PIRSF" id="PIRSF000390">
    <property type="entry name" value="PLP_StrS"/>
    <property type="match status" value="1"/>
</dbReference>
<dbReference type="FunFam" id="3.40.640.10:FF:000090">
    <property type="entry name" value="Pyridoxal phosphate-dependent aminotransferase"/>
    <property type="match status" value="1"/>
</dbReference>
<dbReference type="PANTHER" id="PTHR30244">
    <property type="entry name" value="TRANSAMINASE"/>
    <property type="match status" value="1"/>
</dbReference>
<keyword evidence="2 9" id="KW-0032">Aminotransferase</keyword>
<dbReference type="SUPFAM" id="SSF53383">
    <property type="entry name" value="PLP-dependent transferases"/>
    <property type="match status" value="1"/>
</dbReference>
<comment type="similarity">
    <text evidence="5 8">Belongs to the DegT/DnrJ/EryC1 family.</text>
</comment>
<name>A0AAU8DMA2_9ACTN</name>
<dbReference type="AlphaFoldDB" id="A0AAU8DMA2"/>
<evidence type="ECO:0000256" key="6">
    <source>
        <dbReference type="PIRSR" id="PIRSR000390-1"/>
    </source>
</evidence>
<evidence type="ECO:0000256" key="8">
    <source>
        <dbReference type="RuleBase" id="RU004508"/>
    </source>
</evidence>
<dbReference type="Gene3D" id="3.40.640.10">
    <property type="entry name" value="Type I PLP-dependent aspartate aminotransferase-like (Major domain)"/>
    <property type="match status" value="1"/>
</dbReference>
<sequence length="373" mass="40867">MSSPARIQIAAPHLNGNESKYVQECMDTVWISSAGHFVTDFEQAFAQFCEVEHVIAANNGTTALHLALVALDLGPGDEVIVPTLTYIASANAVTYTGATPVFVDSEPDGMTIDVEDVRRKITPRTKAIMPVHLYGHACDLTSLKALADEHGIPIVEDAAEAHGARADGKRVGSVGLVNSFSFFGNKIMTTGEGGAVTTNDAELAAKLRLLRGQGMDPQRRYWFPVVGYNYRMTNIQAAIGLGQLEKIDEKLAIRKDLAAWYDERLGAQPEVTIPKPPAWSESVNWLYTVRVDVRTSEARDRLIELLEADGIESRPVFYPMHQLPPYLDEQAVFPVADAISIGGISLPTHTQLTESDIDRITERLLHHLPAVRS</sequence>
<evidence type="ECO:0000256" key="1">
    <source>
        <dbReference type="ARBA" id="ARBA00001933"/>
    </source>
</evidence>
<keyword evidence="4 7" id="KW-0663">Pyridoxal phosphate</keyword>
<dbReference type="InterPro" id="IPR015424">
    <property type="entry name" value="PyrdxlP-dep_Trfase"/>
</dbReference>
<protein>
    <submittedName>
        <fullName evidence="9">DegT/DnrJ/EryC1/StrS family aminotransferase</fullName>
        <ecNumber evidence="9">2.6.1.-</ecNumber>
    </submittedName>
</protein>
<keyword evidence="3 9" id="KW-0808">Transferase</keyword>
<dbReference type="Gene3D" id="3.90.1150.10">
    <property type="entry name" value="Aspartate Aminotransferase, domain 1"/>
    <property type="match status" value="1"/>
</dbReference>
<dbReference type="InterPro" id="IPR015422">
    <property type="entry name" value="PyrdxlP-dep_Trfase_small"/>
</dbReference>
<evidence type="ECO:0000256" key="7">
    <source>
        <dbReference type="PIRSR" id="PIRSR000390-2"/>
    </source>
</evidence>
<comment type="cofactor">
    <cofactor evidence="1">
        <name>pyridoxal 5'-phosphate</name>
        <dbReference type="ChEBI" id="CHEBI:597326"/>
    </cofactor>
</comment>
<dbReference type="GO" id="GO:0000271">
    <property type="term" value="P:polysaccharide biosynthetic process"/>
    <property type="evidence" value="ECO:0007669"/>
    <property type="project" value="TreeGrafter"/>
</dbReference>
<dbReference type="GO" id="GO:0008483">
    <property type="term" value="F:transaminase activity"/>
    <property type="evidence" value="ECO:0007669"/>
    <property type="project" value="UniProtKB-KW"/>
</dbReference>
<proteinExistence type="inferred from homology"/>
<dbReference type="InterPro" id="IPR015421">
    <property type="entry name" value="PyrdxlP-dep_Trfase_major"/>
</dbReference>
<dbReference type="RefSeq" id="WP_353648260.1">
    <property type="nucleotide sequence ID" value="NZ_CP159218.1"/>
</dbReference>